<feature type="transmembrane region" description="Helical" evidence="11">
    <location>
        <begin position="487"/>
        <end position="505"/>
    </location>
</feature>
<evidence type="ECO:0000313" key="15">
    <source>
        <dbReference type="Proteomes" id="UP000024635"/>
    </source>
</evidence>
<evidence type="ECO:0000256" key="4">
    <source>
        <dbReference type="ARBA" id="ARBA00022692"/>
    </source>
</evidence>
<dbReference type="Pfam" id="PF00005">
    <property type="entry name" value="ABC_tran"/>
    <property type="match status" value="2"/>
</dbReference>
<comment type="subcellular location">
    <subcellularLocation>
        <location evidence="1">Endomembrane system</location>
        <topology evidence="1">Multi-pass membrane protein</topology>
    </subcellularLocation>
</comment>
<evidence type="ECO:0000256" key="6">
    <source>
        <dbReference type="ARBA" id="ARBA00022741"/>
    </source>
</evidence>
<keyword evidence="5" id="KW-0677">Repeat</keyword>
<evidence type="ECO:0000256" key="2">
    <source>
        <dbReference type="ARBA" id="ARBA00009726"/>
    </source>
</evidence>
<feature type="transmembrane region" description="Helical" evidence="11">
    <location>
        <begin position="96"/>
        <end position="117"/>
    </location>
</feature>
<feature type="region of interest" description="Disordered" evidence="10">
    <location>
        <begin position="430"/>
        <end position="452"/>
    </location>
</feature>
<dbReference type="InterPro" id="IPR011527">
    <property type="entry name" value="ABC1_TM_dom"/>
</dbReference>
<evidence type="ECO:0008006" key="16">
    <source>
        <dbReference type="Google" id="ProtNLM"/>
    </source>
</evidence>
<dbReference type="GO" id="GO:0012505">
    <property type="term" value="C:endomembrane system"/>
    <property type="evidence" value="ECO:0007669"/>
    <property type="project" value="UniProtKB-SubCell"/>
</dbReference>
<dbReference type="GO" id="GO:0016020">
    <property type="term" value="C:membrane"/>
    <property type="evidence" value="ECO:0007669"/>
    <property type="project" value="InterPro"/>
</dbReference>
<dbReference type="SUPFAM" id="SSF90123">
    <property type="entry name" value="ABC transporter transmembrane region"/>
    <property type="match status" value="2"/>
</dbReference>
<keyword evidence="6" id="KW-0547">Nucleotide-binding</keyword>
<dbReference type="InterPro" id="IPR003439">
    <property type="entry name" value="ABC_transporter-like_ATP-bd"/>
</dbReference>
<dbReference type="InterPro" id="IPR036640">
    <property type="entry name" value="ABC1_TM_sf"/>
</dbReference>
<accession>A0A016WF54</accession>
<dbReference type="InterPro" id="IPR003593">
    <property type="entry name" value="AAA+_ATPase"/>
</dbReference>
<dbReference type="GO" id="GO:0016887">
    <property type="term" value="F:ATP hydrolysis activity"/>
    <property type="evidence" value="ECO:0007669"/>
    <property type="project" value="InterPro"/>
</dbReference>
<dbReference type="PANTHER" id="PTHR24223:SF434">
    <property type="entry name" value="MULTIDRUG RESISTANCE PROTEIN MRP-7"/>
    <property type="match status" value="1"/>
</dbReference>
<dbReference type="Gene3D" id="1.20.1560.10">
    <property type="entry name" value="ABC transporter type 1, transmembrane domain"/>
    <property type="match status" value="2"/>
</dbReference>
<dbReference type="PROSITE" id="PS00211">
    <property type="entry name" value="ABC_TRANSPORTER_1"/>
    <property type="match status" value="2"/>
</dbReference>
<evidence type="ECO:0000256" key="10">
    <source>
        <dbReference type="SAM" id="MobiDB-lite"/>
    </source>
</evidence>
<keyword evidence="15" id="KW-1185">Reference proteome</keyword>
<dbReference type="InterPro" id="IPR017871">
    <property type="entry name" value="ABC_transporter-like_CS"/>
</dbReference>
<evidence type="ECO:0000259" key="13">
    <source>
        <dbReference type="PROSITE" id="PS50929"/>
    </source>
</evidence>
<evidence type="ECO:0000256" key="7">
    <source>
        <dbReference type="ARBA" id="ARBA00022840"/>
    </source>
</evidence>
<dbReference type="GO" id="GO:0140359">
    <property type="term" value="F:ABC-type transporter activity"/>
    <property type="evidence" value="ECO:0007669"/>
    <property type="project" value="InterPro"/>
</dbReference>
<dbReference type="InterPro" id="IPR050173">
    <property type="entry name" value="ABC_transporter_C-like"/>
</dbReference>
<dbReference type="Gene3D" id="3.40.50.300">
    <property type="entry name" value="P-loop containing nucleotide triphosphate hydrolases"/>
    <property type="match status" value="2"/>
</dbReference>
<dbReference type="FunFam" id="3.40.50.300:FF:000997">
    <property type="entry name" value="Multidrug resistance-associated protein 1"/>
    <property type="match status" value="1"/>
</dbReference>
<feature type="transmembrane region" description="Helical" evidence="11">
    <location>
        <begin position="525"/>
        <end position="553"/>
    </location>
</feature>
<dbReference type="FunFam" id="1.20.1560.10:FF:000100">
    <property type="entry name" value="ABC transporter ATP-binding protein"/>
    <property type="match status" value="1"/>
</dbReference>
<keyword evidence="3" id="KW-0813">Transport</keyword>
<evidence type="ECO:0000256" key="8">
    <source>
        <dbReference type="ARBA" id="ARBA00022989"/>
    </source>
</evidence>
<dbReference type="SUPFAM" id="SSF52540">
    <property type="entry name" value="P-loop containing nucleoside triphosphate hydrolases"/>
    <property type="match status" value="2"/>
</dbReference>
<dbReference type="GO" id="GO:0005524">
    <property type="term" value="F:ATP binding"/>
    <property type="evidence" value="ECO:0007669"/>
    <property type="project" value="UniProtKB-KW"/>
</dbReference>
<organism evidence="14 15">
    <name type="scientific">Ancylostoma ceylanicum</name>
    <dbReference type="NCBI Taxonomy" id="53326"/>
    <lineage>
        <taxon>Eukaryota</taxon>
        <taxon>Metazoa</taxon>
        <taxon>Ecdysozoa</taxon>
        <taxon>Nematoda</taxon>
        <taxon>Chromadorea</taxon>
        <taxon>Rhabditida</taxon>
        <taxon>Rhabditina</taxon>
        <taxon>Rhabditomorpha</taxon>
        <taxon>Strongyloidea</taxon>
        <taxon>Ancylostomatidae</taxon>
        <taxon>Ancylostomatinae</taxon>
        <taxon>Ancylostoma</taxon>
    </lineage>
</organism>
<feature type="domain" description="ABC transmembrane type-1" evidence="13">
    <location>
        <begin position="487"/>
        <end position="770"/>
    </location>
</feature>
<dbReference type="SMART" id="SM00382">
    <property type="entry name" value="AAA"/>
    <property type="match status" value="2"/>
</dbReference>
<feature type="transmembrane region" description="Helical" evidence="11">
    <location>
        <begin position="710"/>
        <end position="731"/>
    </location>
</feature>
<dbReference type="PROSITE" id="PS50929">
    <property type="entry name" value="ABC_TM1F"/>
    <property type="match status" value="2"/>
</dbReference>
<dbReference type="InterPro" id="IPR027417">
    <property type="entry name" value="P-loop_NTPase"/>
</dbReference>
<dbReference type="PANTHER" id="PTHR24223">
    <property type="entry name" value="ATP-BINDING CASSETTE SUB-FAMILY C"/>
    <property type="match status" value="1"/>
</dbReference>
<name>A0A016WF54_9BILA</name>
<dbReference type="FunFam" id="3.40.50.300:FF:000074">
    <property type="entry name" value="Multidrug resistance-associated protein 5 isoform 1"/>
    <property type="match status" value="1"/>
</dbReference>
<dbReference type="STRING" id="53326.A0A016WF54"/>
<dbReference type="CDD" id="cd18603">
    <property type="entry name" value="ABC_6TM_MRP1_2_3_6_D2_like"/>
    <property type="match status" value="1"/>
</dbReference>
<dbReference type="AlphaFoldDB" id="A0A016WF54"/>
<dbReference type="CDD" id="cd03250">
    <property type="entry name" value="ABCC_MRP_domain1"/>
    <property type="match status" value="1"/>
</dbReference>
<reference evidence="15" key="1">
    <citation type="journal article" date="2015" name="Nat. Genet.">
        <title>The genome and transcriptome of the zoonotic hookworm Ancylostoma ceylanicum identify infection-specific gene families.</title>
        <authorList>
            <person name="Schwarz E.M."/>
            <person name="Hu Y."/>
            <person name="Antoshechkin I."/>
            <person name="Miller M.M."/>
            <person name="Sternberg P.W."/>
            <person name="Aroian R.V."/>
        </authorList>
    </citation>
    <scope>NUCLEOTIDE SEQUENCE</scope>
    <source>
        <strain evidence="15">HY135</strain>
    </source>
</reference>
<evidence type="ECO:0000313" key="14">
    <source>
        <dbReference type="EMBL" id="EYC38270.1"/>
    </source>
</evidence>
<keyword evidence="9 11" id="KW-0472">Membrane</keyword>
<sequence>MGLTYLFITLGYSAAPGVVIMIVFLPTNILGSISVKKWQVGQMKLKDERIKMIHEILNGIKVVKLYAWEIPMEQLIDRIRQKQLALLKKSFLVKNLIASFNGASPFLVALFSFATYVLSSPSHQLTPQIAFVSLTLFNQLRSPMVMFAVLIDHSVQAIVSNNRLKNYFVADELDPGVVERDHKNDASCLMIAAAKDAIEFENFSAAWDSSDSNSTTLQDINLSAARGTLIAIVGKVGCGKSSLLSALLGEMGKLHGRIGVRGKVAYVPQLPWIQNMTVRDNILFGKPFDKRRYNQVLNACALKPDLKILPNGDMTEIGEKGINLSGGQKARISLARAVYQDCDVYLLDDPLSAVDAHVGKHIFQHRCILLCQVLGSNGILREKTRVLVTHRLCYVKIADEIVVLKDGQVTEKGRYSDLLKQREVKNQNLSGATKGVRRSSTKSSTSSSVTNKHDGKLIGQESVETGKVKMSVYHLYVKAASYWRSSLFLLFLAGFQVFQVLRSFWLSAWSDEHRHHHRNRTSIGVHLGVFCGLGLAESTSFVLSLVTLVFAALSASRNLHAPLLRNLLHSPMSFFDTTPLGRVLNRCAKDIDVVDMLVPMTFRYLAACALQVISTLVVIVISTPIFVVVILPLASLYCSFLRYYVPTSRQLKRLENKYRSPIYSHFSETIQGAASVRAFDKVDEFRNASGSVVDSFMKCRHSTITSYRWLALRLEAIGNLVILFAATFAVVSKELGWVSSPGIIAVSITYALNVTEVLNFAVRQISDIETNIVAVERIAEYTTSPTEAPWENPEEKPPANWPLHGGVKFLNYSTRYREGLDLVLKGFSADVRGGEKIGIVGRTGAGKSSFALALFRMIEPVSGSIYIDDVDITALGLHDLRRNLAIIPQDPILFSGTLRFNLDPFGRNTDSDIWNALDLANLKPWVASFPSGLDHPITEGGENISVGQRQLVCLARAVLRKAKILVLDEATAAIDVTTDAVIQATIREHFAKSTVFTIAHRLNTIMDYDRIMVIENGQIIEFDSPSKLLANPDTAFAKLVRDAESES</sequence>
<keyword evidence="8 11" id="KW-1133">Transmembrane helix</keyword>
<feature type="domain" description="ABC transporter" evidence="12">
    <location>
        <begin position="807"/>
        <end position="1041"/>
    </location>
</feature>
<comment type="similarity">
    <text evidence="2">Belongs to the ABC transporter superfamily. ABCC family. Conjugate transporter (TC 3.A.1.208) subfamily.</text>
</comment>
<evidence type="ECO:0000256" key="5">
    <source>
        <dbReference type="ARBA" id="ARBA00022737"/>
    </source>
</evidence>
<dbReference type="CDD" id="cd03244">
    <property type="entry name" value="ABCC_MRP_domain2"/>
    <property type="match status" value="1"/>
</dbReference>
<dbReference type="EMBL" id="JARK01000328">
    <property type="protein sequence ID" value="EYC38270.1"/>
    <property type="molecule type" value="Genomic_DNA"/>
</dbReference>
<evidence type="ECO:0000259" key="12">
    <source>
        <dbReference type="PROSITE" id="PS50893"/>
    </source>
</evidence>
<evidence type="ECO:0000256" key="9">
    <source>
        <dbReference type="ARBA" id="ARBA00023136"/>
    </source>
</evidence>
<evidence type="ECO:0000256" key="3">
    <source>
        <dbReference type="ARBA" id="ARBA00022448"/>
    </source>
</evidence>
<feature type="transmembrane region" description="Helical" evidence="11">
    <location>
        <begin position="6"/>
        <end position="27"/>
    </location>
</feature>
<dbReference type="Proteomes" id="UP000024635">
    <property type="component" value="Unassembled WGS sequence"/>
</dbReference>
<keyword evidence="7" id="KW-0067">ATP-binding</keyword>
<dbReference type="Pfam" id="PF00664">
    <property type="entry name" value="ABC_membrane"/>
    <property type="match status" value="2"/>
</dbReference>
<gene>
    <name evidence="14" type="primary">Acey_s0728.g1885</name>
    <name evidence="14" type="ORF">Y032_0728g1885</name>
</gene>
<feature type="domain" description="ABC transmembrane type-1" evidence="13">
    <location>
        <begin position="1"/>
        <end position="156"/>
    </location>
</feature>
<protein>
    <recommendedName>
        <fullName evidence="16">ABC transporter, ATP-binding protein</fullName>
    </recommendedName>
</protein>
<dbReference type="OrthoDB" id="6500128at2759"/>
<evidence type="ECO:0000256" key="11">
    <source>
        <dbReference type="SAM" id="Phobius"/>
    </source>
</evidence>
<evidence type="ECO:0000256" key="1">
    <source>
        <dbReference type="ARBA" id="ARBA00004127"/>
    </source>
</evidence>
<feature type="domain" description="ABC transporter" evidence="12">
    <location>
        <begin position="198"/>
        <end position="431"/>
    </location>
</feature>
<feature type="compositionally biased region" description="Low complexity" evidence="10">
    <location>
        <begin position="441"/>
        <end position="450"/>
    </location>
</feature>
<keyword evidence="4 11" id="KW-0812">Transmembrane</keyword>
<proteinExistence type="inferred from homology"/>
<comment type="caution">
    <text evidence="14">The sequence shown here is derived from an EMBL/GenBank/DDBJ whole genome shotgun (WGS) entry which is preliminary data.</text>
</comment>
<dbReference type="PROSITE" id="PS50893">
    <property type="entry name" value="ABC_TRANSPORTER_2"/>
    <property type="match status" value="2"/>
</dbReference>